<dbReference type="HOGENOM" id="CLU_1834596_0_0_1"/>
<name>C0NRT8_AJECG</name>
<proteinExistence type="predicted"/>
<dbReference type="Proteomes" id="UP000001631">
    <property type="component" value="Unassembled WGS sequence"/>
</dbReference>
<dbReference type="AlphaFoldDB" id="C0NRT8"/>
<evidence type="ECO:0000313" key="2">
    <source>
        <dbReference type="Proteomes" id="UP000001631"/>
    </source>
</evidence>
<reference evidence="1" key="1">
    <citation type="submission" date="2009-02" db="EMBL/GenBank/DDBJ databases">
        <title>The Genome Sequence of Ajellomyces capsulatus strain G186AR.</title>
        <authorList>
            <consortium name="The Broad Institute Genome Sequencing Platform"/>
            <person name="Champion M."/>
            <person name="Cuomo C."/>
            <person name="Ma L.-J."/>
            <person name="Henn M.R."/>
            <person name="Sil A."/>
            <person name="Goldman B."/>
            <person name="Young S.K."/>
            <person name="Kodira C.D."/>
            <person name="Zeng Q."/>
            <person name="Koehrsen M."/>
            <person name="Alvarado L."/>
            <person name="Berlin A."/>
            <person name="Borenstein D."/>
            <person name="Chen Z."/>
            <person name="Engels R."/>
            <person name="Freedman E."/>
            <person name="Gellesch M."/>
            <person name="Goldberg J."/>
            <person name="Griggs A."/>
            <person name="Gujja S."/>
            <person name="Heiman D."/>
            <person name="Hepburn T."/>
            <person name="Howarth C."/>
            <person name="Jen D."/>
            <person name="Larson L."/>
            <person name="Lewis B."/>
            <person name="Mehta T."/>
            <person name="Park D."/>
            <person name="Pearson M."/>
            <person name="Roberts A."/>
            <person name="Saif S."/>
            <person name="Shea T."/>
            <person name="Shenoy N."/>
            <person name="Sisk P."/>
            <person name="Stolte C."/>
            <person name="Sykes S."/>
            <person name="Walk T."/>
            <person name="White J."/>
            <person name="Yandava C."/>
            <person name="Klein B."/>
            <person name="McEwen J.G."/>
            <person name="Puccia R."/>
            <person name="Goldman G.H."/>
            <person name="Felipe M.S."/>
            <person name="Nino-Vega G."/>
            <person name="San-Blas G."/>
            <person name="Taylor J."/>
            <person name="Mendoza L."/>
            <person name="Galagan J."/>
            <person name="Nusbaum C."/>
            <person name="Birren B."/>
        </authorList>
    </citation>
    <scope>NUCLEOTIDE SEQUENCE</scope>
    <source>
        <strain evidence="1">G186AR</strain>
    </source>
</reference>
<organism evidence="1 2">
    <name type="scientific">Ajellomyces capsulatus (strain G186AR / H82 / ATCC MYA-2454 / RMSCC 2432)</name>
    <name type="common">Darling's disease fungus</name>
    <name type="synonym">Histoplasma capsulatum</name>
    <dbReference type="NCBI Taxonomy" id="447093"/>
    <lineage>
        <taxon>Eukaryota</taxon>
        <taxon>Fungi</taxon>
        <taxon>Dikarya</taxon>
        <taxon>Ascomycota</taxon>
        <taxon>Pezizomycotina</taxon>
        <taxon>Eurotiomycetes</taxon>
        <taxon>Eurotiomycetidae</taxon>
        <taxon>Onygenales</taxon>
        <taxon>Ajellomycetaceae</taxon>
        <taxon>Histoplasma</taxon>
    </lineage>
</organism>
<evidence type="ECO:0000313" key="1">
    <source>
        <dbReference type="EMBL" id="EEH05604.1"/>
    </source>
</evidence>
<sequence length="140" mass="15953">MADKAIKISDERRCKYVCTYTVPSGTAAESCSHARFDDGSGQLLEERLNLAKYRLLVLDTTIEIKPCHVNGRMRMWREQENGELNDKVTIPSKTNRAWRYNGAKKVVKTLTTYNKGGGGGARRRLFLALCSKKIMKLYNY</sequence>
<dbReference type="RefSeq" id="XP_045286085.1">
    <property type="nucleotide sequence ID" value="XM_045432917.1"/>
</dbReference>
<dbReference type="GeneID" id="69038884"/>
<protein>
    <submittedName>
        <fullName evidence="1">Uncharacterized protein</fullName>
    </submittedName>
</protein>
<dbReference type="InParanoid" id="C0NRT8"/>
<dbReference type="EMBL" id="GG663370">
    <property type="protein sequence ID" value="EEH05604.1"/>
    <property type="molecule type" value="Genomic_DNA"/>
</dbReference>
<accession>C0NRT8</accession>
<gene>
    <name evidence="1" type="ORF">HCBG_05868</name>
</gene>
<keyword evidence="2" id="KW-1185">Reference proteome</keyword>